<accession>A0A3E0W9Y0</accession>
<evidence type="ECO:0000259" key="1">
    <source>
        <dbReference type="PROSITE" id="PS51186"/>
    </source>
</evidence>
<dbReference type="AlphaFoldDB" id="A0A3E0W9Y0"/>
<dbReference type="InterPro" id="IPR000182">
    <property type="entry name" value="GNAT_dom"/>
</dbReference>
<dbReference type="InterPro" id="IPR016181">
    <property type="entry name" value="Acyl_CoA_acyltransferase"/>
</dbReference>
<dbReference type="OrthoDB" id="4821781at2"/>
<dbReference type="Proteomes" id="UP000257080">
    <property type="component" value="Unassembled WGS sequence"/>
</dbReference>
<name>A0A3E0W9Y0_9MICO</name>
<protein>
    <recommendedName>
        <fullName evidence="1">N-acetyltransferase domain-containing protein</fullName>
    </recommendedName>
</protein>
<organism evidence="2 3">
    <name type="scientific">Subtercola boreus</name>
    <dbReference type="NCBI Taxonomy" id="120213"/>
    <lineage>
        <taxon>Bacteria</taxon>
        <taxon>Bacillati</taxon>
        <taxon>Actinomycetota</taxon>
        <taxon>Actinomycetes</taxon>
        <taxon>Micrococcales</taxon>
        <taxon>Microbacteriaceae</taxon>
        <taxon>Subtercola</taxon>
    </lineage>
</organism>
<feature type="domain" description="N-acetyltransferase" evidence="1">
    <location>
        <begin position="61"/>
        <end position="213"/>
    </location>
</feature>
<evidence type="ECO:0000313" key="3">
    <source>
        <dbReference type="Proteomes" id="UP000257080"/>
    </source>
</evidence>
<comment type="caution">
    <text evidence="2">The sequence shown here is derived from an EMBL/GenBank/DDBJ whole genome shotgun (WGS) entry which is preliminary data.</text>
</comment>
<proteinExistence type="predicted"/>
<reference evidence="2 3" key="1">
    <citation type="submission" date="2017-04" db="EMBL/GenBank/DDBJ databases">
        <title>Comparative genome analysis of Subtercola boreus.</title>
        <authorList>
            <person name="Cho Y.-J."/>
            <person name="Cho A."/>
            <person name="Kim O.-S."/>
            <person name="Lee J.-I."/>
        </authorList>
    </citation>
    <scope>NUCLEOTIDE SEQUENCE [LARGE SCALE GENOMIC DNA]</scope>
    <source>
        <strain evidence="2 3">P28004</strain>
    </source>
</reference>
<dbReference type="GO" id="GO:0016747">
    <property type="term" value="F:acyltransferase activity, transferring groups other than amino-acyl groups"/>
    <property type="evidence" value="ECO:0007669"/>
    <property type="project" value="InterPro"/>
</dbReference>
<gene>
    <name evidence="2" type="ORF">B7R25_09215</name>
</gene>
<evidence type="ECO:0000313" key="2">
    <source>
        <dbReference type="EMBL" id="RFA26913.1"/>
    </source>
</evidence>
<dbReference type="PROSITE" id="PS51186">
    <property type="entry name" value="GNAT"/>
    <property type="match status" value="1"/>
</dbReference>
<dbReference type="SUPFAM" id="SSF55729">
    <property type="entry name" value="Acyl-CoA N-acyltransferases (Nat)"/>
    <property type="match status" value="1"/>
</dbReference>
<dbReference type="RefSeq" id="WP_116418675.1">
    <property type="nucleotide sequence ID" value="NZ_NBXC01000017.1"/>
</dbReference>
<dbReference type="Gene3D" id="3.40.630.30">
    <property type="match status" value="1"/>
</dbReference>
<dbReference type="EMBL" id="NBXE01000022">
    <property type="protein sequence ID" value="RFA26913.1"/>
    <property type="molecule type" value="Genomic_DNA"/>
</dbReference>
<sequence length="213" mass="22629">MKASAAREKERRVVRADPAVRVELEAAGWAVIAGSWGAGLAIGGDSEGRLAALMRRVERLVTVRELRSSDVAAILDLDAVTAGDYPGDVATAHDRLNSAQATPTIVHRGWGAFRPEGQLVGMTYVDVGEKAVETDFTVVQQEMRGRGLGTAVKAASVLALVEEGYVWFRTGGSLDNPASIAANRALGYVLDEEWLTFARTGSTPGPRGPRRAA</sequence>